<evidence type="ECO:0000256" key="1">
    <source>
        <dbReference type="ARBA" id="ARBA00023157"/>
    </source>
</evidence>
<gene>
    <name evidence="3" type="ORF">DQG23_29670</name>
</gene>
<dbReference type="CDD" id="cd02966">
    <property type="entry name" value="TlpA_like_family"/>
    <property type="match status" value="1"/>
</dbReference>
<dbReference type="AlphaFoldDB" id="A0A329MAG9"/>
<dbReference type="SUPFAM" id="SSF52833">
    <property type="entry name" value="Thioredoxin-like"/>
    <property type="match status" value="1"/>
</dbReference>
<proteinExistence type="predicted"/>
<dbReference type="GO" id="GO:0016491">
    <property type="term" value="F:oxidoreductase activity"/>
    <property type="evidence" value="ECO:0007669"/>
    <property type="project" value="InterPro"/>
</dbReference>
<dbReference type="PANTHER" id="PTHR42852">
    <property type="entry name" value="THIOL:DISULFIDE INTERCHANGE PROTEIN DSBE"/>
    <property type="match status" value="1"/>
</dbReference>
<dbReference type="PANTHER" id="PTHR42852:SF1">
    <property type="entry name" value="THIOREDOXIN-LIKE PROTEIN YNEN"/>
    <property type="match status" value="1"/>
</dbReference>
<name>A0A329MAG9_9BACL</name>
<keyword evidence="4" id="KW-1185">Reference proteome</keyword>
<keyword evidence="1" id="KW-1015">Disulfide bond</keyword>
<dbReference type="RefSeq" id="WP_113034672.1">
    <property type="nucleotide sequence ID" value="NZ_QMFB01000023.1"/>
</dbReference>
<dbReference type="PROSITE" id="PS51352">
    <property type="entry name" value="THIOREDOXIN_2"/>
    <property type="match status" value="1"/>
</dbReference>
<dbReference type="OrthoDB" id="25753at2"/>
<evidence type="ECO:0000313" key="3">
    <source>
        <dbReference type="EMBL" id="RAV15553.1"/>
    </source>
</evidence>
<sequence>MKRNWIVLAIVAVLAGGAVYQHMGELARQSALPADSAPKVGFVAPAFELTALDRAAYRVGGERDKPLLINFWASWCIPCQIEAPDMQALYEKFAGQFDLYGINVTSQDTRKEAEAFVKQYGFTFPILLDQEGSALASYRFQSIPTSFLVDRNGKITDIFHVLEPAELEKKLTRLLNG</sequence>
<organism evidence="3 4">
    <name type="scientific">Paenibacillus contaminans</name>
    <dbReference type="NCBI Taxonomy" id="450362"/>
    <lineage>
        <taxon>Bacteria</taxon>
        <taxon>Bacillati</taxon>
        <taxon>Bacillota</taxon>
        <taxon>Bacilli</taxon>
        <taxon>Bacillales</taxon>
        <taxon>Paenibacillaceae</taxon>
        <taxon>Paenibacillus</taxon>
    </lineage>
</organism>
<accession>A0A329MAG9</accession>
<protein>
    <submittedName>
        <fullName evidence="3">TlpA family protein disulfide reductase</fullName>
    </submittedName>
</protein>
<dbReference type="EMBL" id="QMFB01000023">
    <property type="protein sequence ID" value="RAV15553.1"/>
    <property type="molecule type" value="Genomic_DNA"/>
</dbReference>
<evidence type="ECO:0000259" key="2">
    <source>
        <dbReference type="PROSITE" id="PS51352"/>
    </source>
</evidence>
<feature type="domain" description="Thioredoxin" evidence="2">
    <location>
        <begin position="38"/>
        <end position="176"/>
    </location>
</feature>
<dbReference type="InterPro" id="IPR050553">
    <property type="entry name" value="Thioredoxin_ResA/DsbE_sf"/>
</dbReference>
<comment type="caution">
    <text evidence="3">The sequence shown here is derived from an EMBL/GenBank/DDBJ whole genome shotgun (WGS) entry which is preliminary data.</text>
</comment>
<dbReference type="GO" id="GO:0016209">
    <property type="term" value="F:antioxidant activity"/>
    <property type="evidence" value="ECO:0007669"/>
    <property type="project" value="InterPro"/>
</dbReference>
<reference evidence="3 4" key="1">
    <citation type="journal article" date="2009" name="Int. J. Syst. Evol. Microbiol.">
        <title>Paenibacillus contaminans sp. nov., isolated from a contaminated laboratory plate.</title>
        <authorList>
            <person name="Chou J.H."/>
            <person name="Lee J.H."/>
            <person name="Lin M.C."/>
            <person name="Chang P.S."/>
            <person name="Arun A.B."/>
            <person name="Young C.C."/>
            <person name="Chen W.M."/>
        </authorList>
    </citation>
    <scope>NUCLEOTIDE SEQUENCE [LARGE SCALE GENOMIC DNA]</scope>
    <source>
        <strain evidence="3 4">CKOBP-6</strain>
    </source>
</reference>
<dbReference type="InterPro" id="IPR036249">
    <property type="entry name" value="Thioredoxin-like_sf"/>
</dbReference>
<dbReference type="Pfam" id="PF00578">
    <property type="entry name" value="AhpC-TSA"/>
    <property type="match status" value="1"/>
</dbReference>
<dbReference type="Proteomes" id="UP000250369">
    <property type="component" value="Unassembled WGS sequence"/>
</dbReference>
<dbReference type="InterPro" id="IPR013766">
    <property type="entry name" value="Thioredoxin_domain"/>
</dbReference>
<dbReference type="Gene3D" id="3.40.30.10">
    <property type="entry name" value="Glutaredoxin"/>
    <property type="match status" value="1"/>
</dbReference>
<dbReference type="InterPro" id="IPR000866">
    <property type="entry name" value="AhpC/TSA"/>
</dbReference>
<evidence type="ECO:0000313" key="4">
    <source>
        <dbReference type="Proteomes" id="UP000250369"/>
    </source>
</evidence>